<gene>
    <name evidence="5" type="ORF">SAMN04489724_4585</name>
</gene>
<keyword evidence="3" id="KW-0067">ATP-binding</keyword>
<evidence type="ECO:0000256" key="1">
    <source>
        <dbReference type="ARBA" id="ARBA00022448"/>
    </source>
</evidence>
<dbReference type="RefSeq" id="WP_091697588.1">
    <property type="nucleotide sequence ID" value="NZ_FPBF01000008.1"/>
</dbReference>
<evidence type="ECO:0000256" key="2">
    <source>
        <dbReference type="ARBA" id="ARBA00022741"/>
    </source>
</evidence>
<dbReference type="InterPro" id="IPR003439">
    <property type="entry name" value="ABC_transporter-like_ATP-bd"/>
</dbReference>
<evidence type="ECO:0000313" key="5">
    <source>
        <dbReference type="EMBL" id="SFU16662.1"/>
    </source>
</evidence>
<dbReference type="SUPFAM" id="SSF52540">
    <property type="entry name" value="P-loop containing nucleoside triphosphate hydrolases"/>
    <property type="match status" value="1"/>
</dbReference>
<accession>A0A1I7DYB2</accession>
<organism evidence="5 6">
    <name type="scientific">Algoriphagus locisalis</name>
    <dbReference type="NCBI Taxonomy" id="305507"/>
    <lineage>
        <taxon>Bacteria</taxon>
        <taxon>Pseudomonadati</taxon>
        <taxon>Bacteroidota</taxon>
        <taxon>Cytophagia</taxon>
        <taxon>Cytophagales</taxon>
        <taxon>Cyclobacteriaceae</taxon>
        <taxon>Algoriphagus</taxon>
    </lineage>
</organism>
<protein>
    <submittedName>
        <fullName evidence="5">ABC-type multidrug transport system, ATPase component</fullName>
    </submittedName>
</protein>
<keyword evidence="2" id="KW-0547">Nucleotide-binding</keyword>
<dbReference type="InterPro" id="IPR051782">
    <property type="entry name" value="ABC_Transporter_VariousFunc"/>
</dbReference>
<dbReference type="STRING" id="305507.SAMN04489724_4585"/>
<dbReference type="PROSITE" id="PS50893">
    <property type="entry name" value="ABC_TRANSPORTER_2"/>
    <property type="match status" value="1"/>
</dbReference>
<evidence type="ECO:0000256" key="3">
    <source>
        <dbReference type="ARBA" id="ARBA00022840"/>
    </source>
</evidence>
<dbReference type="AlphaFoldDB" id="A0A1I7DYB2"/>
<evidence type="ECO:0000313" key="6">
    <source>
        <dbReference type="Proteomes" id="UP000199673"/>
    </source>
</evidence>
<dbReference type="InterPro" id="IPR017871">
    <property type="entry name" value="ABC_transporter-like_CS"/>
</dbReference>
<dbReference type="InterPro" id="IPR027417">
    <property type="entry name" value="P-loop_NTPase"/>
</dbReference>
<dbReference type="PANTHER" id="PTHR42939:SF1">
    <property type="entry name" value="ABC TRANSPORTER ATP-BINDING PROTEIN ALBC-RELATED"/>
    <property type="match status" value="1"/>
</dbReference>
<keyword evidence="6" id="KW-1185">Reference proteome</keyword>
<name>A0A1I7DYB2_9BACT</name>
<proteinExistence type="predicted"/>
<dbReference type="SMART" id="SM00382">
    <property type="entry name" value="AAA"/>
    <property type="match status" value="1"/>
</dbReference>
<dbReference type="EMBL" id="FPBF01000008">
    <property type="protein sequence ID" value="SFU16662.1"/>
    <property type="molecule type" value="Genomic_DNA"/>
</dbReference>
<feature type="domain" description="ABC transporter" evidence="4">
    <location>
        <begin position="4"/>
        <end position="203"/>
    </location>
</feature>
<dbReference type="PROSITE" id="PS00211">
    <property type="entry name" value="ABC_TRANSPORTER_1"/>
    <property type="match status" value="1"/>
</dbReference>
<dbReference type="PANTHER" id="PTHR42939">
    <property type="entry name" value="ABC TRANSPORTER ATP-BINDING PROTEIN ALBC-RELATED"/>
    <property type="match status" value="1"/>
</dbReference>
<dbReference type="InterPro" id="IPR003593">
    <property type="entry name" value="AAA+_ATPase"/>
</dbReference>
<dbReference type="GO" id="GO:0005524">
    <property type="term" value="F:ATP binding"/>
    <property type="evidence" value="ECO:0007669"/>
    <property type="project" value="UniProtKB-KW"/>
</dbReference>
<evidence type="ECO:0000259" key="4">
    <source>
        <dbReference type="PROSITE" id="PS50893"/>
    </source>
</evidence>
<dbReference type="OrthoDB" id="9808363at2"/>
<dbReference type="Gene3D" id="3.40.50.300">
    <property type="entry name" value="P-loop containing nucleotide triphosphate hydrolases"/>
    <property type="match status" value="1"/>
</dbReference>
<reference evidence="6" key="1">
    <citation type="submission" date="2016-10" db="EMBL/GenBank/DDBJ databases">
        <authorList>
            <person name="Varghese N."/>
            <person name="Submissions S."/>
        </authorList>
    </citation>
    <scope>NUCLEOTIDE SEQUENCE [LARGE SCALE GENOMIC DNA]</scope>
    <source>
        <strain evidence="6">DSM 23445</strain>
    </source>
</reference>
<dbReference type="Proteomes" id="UP000199673">
    <property type="component" value="Unassembled WGS sequence"/>
</dbReference>
<dbReference type="GO" id="GO:0016887">
    <property type="term" value="F:ATP hydrolysis activity"/>
    <property type="evidence" value="ECO:0007669"/>
    <property type="project" value="InterPro"/>
</dbReference>
<sequence>MLKIHLDEASKRFQYEWIFKNLSLELSQGNSLAITGSNGSGKSTLLKCLSGAIPISSGKIVYIYHEKSLAEAEWFSYLAISAPYMELPEEFSLEEILNFHFKFKKPLDSISSDEIIEQLYLTQHKSKQISQFSSGMKQRLKLGLALFSDVPFILLDEPTSNLDRKGIEWYQEMMQQYGQNRILVICSNEPREYGFCEQKIVLEDYK</sequence>
<keyword evidence="1" id="KW-0813">Transport</keyword>
<dbReference type="Pfam" id="PF00005">
    <property type="entry name" value="ABC_tran"/>
    <property type="match status" value="1"/>
</dbReference>